<keyword evidence="11 15" id="KW-0067">ATP-binding</keyword>
<dbReference type="PANTHER" id="PTHR45631">
    <property type="entry name" value="OS07G0107800 PROTEIN-RELATED"/>
    <property type="match status" value="1"/>
</dbReference>
<keyword evidence="9 15" id="KW-0547">Nucleotide-binding</keyword>
<dbReference type="SMART" id="SM00220">
    <property type="entry name" value="S_TKc"/>
    <property type="match status" value="2"/>
</dbReference>
<dbReference type="InterPro" id="IPR008271">
    <property type="entry name" value="Ser/Thr_kinase_AS"/>
</dbReference>
<evidence type="ECO:0000256" key="2">
    <source>
        <dbReference type="ARBA" id="ARBA00022527"/>
    </source>
</evidence>
<feature type="binding site" evidence="15">
    <location>
        <position position="606"/>
    </location>
    <ligand>
        <name>ATP</name>
        <dbReference type="ChEBI" id="CHEBI:30616"/>
    </ligand>
</feature>
<accession>A0A8T2CAW0</accession>
<dbReference type="InterPro" id="IPR001611">
    <property type="entry name" value="Leu-rich_rpt"/>
</dbReference>
<dbReference type="PROSITE" id="PS00107">
    <property type="entry name" value="PROTEIN_KINASE_ATP"/>
    <property type="match status" value="2"/>
</dbReference>
<dbReference type="GO" id="GO:0004674">
    <property type="term" value="F:protein serine/threonine kinase activity"/>
    <property type="evidence" value="ECO:0007669"/>
    <property type="project" value="UniProtKB-KW"/>
</dbReference>
<evidence type="ECO:0000256" key="4">
    <source>
        <dbReference type="ARBA" id="ARBA00022614"/>
    </source>
</evidence>
<dbReference type="Pfam" id="PF12819">
    <property type="entry name" value="Malectin_like"/>
    <property type="match status" value="2"/>
</dbReference>
<dbReference type="GO" id="GO:0016020">
    <property type="term" value="C:membrane"/>
    <property type="evidence" value="ECO:0007669"/>
    <property type="project" value="UniProtKB-SubCell"/>
</dbReference>
<dbReference type="FunFam" id="3.30.200.20:FF:000394">
    <property type="entry name" value="Leucine-rich repeat receptor-like protein kinase"/>
    <property type="match status" value="2"/>
</dbReference>
<evidence type="ECO:0000256" key="1">
    <source>
        <dbReference type="ARBA" id="ARBA00004167"/>
    </source>
</evidence>
<keyword evidence="4" id="KW-0433">Leucine-rich repeat</keyword>
<dbReference type="PROSITE" id="PS50011">
    <property type="entry name" value="PROTEIN_KINASE_DOM"/>
    <property type="match status" value="2"/>
</dbReference>
<evidence type="ECO:0000256" key="13">
    <source>
        <dbReference type="ARBA" id="ARBA00023136"/>
    </source>
</evidence>
<evidence type="ECO:0000256" key="15">
    <source>
        <dbReference type="PROSITE-ProRule" id="PRU10141"/>
    </source>
</evidence>
<evidence type="ECO:0000256" key="18">
    <source>
        <dbReference type="SAM" id="SignalP"/>
    </source>
</evidence>
<dbReference type="InterPro" id="IPR017441">
    <property type="entry name" value="Protein_kinase_ATP_BS"/>
</dbReference>
<keyword evidence="5" id="KW-0808">Transferase</keyword>
<feature type="region of interest" description="Disordered" evidence="16">
    <location>
        <begin position="536"/>
        <end position="559"/>
    </location>
</feature>
<dbReference type="GO" id="GO:0005524">
    <property type="term" value="F:ATP binding"/>
    <property type="evidence" value="ECO:0007669"/>
    <property type="project" value="UniProtKB-UniRule"/>
</dbReference>
<dbReference type="CDD" id="cd14066">
    <property type="entry name" value="STKc_IRAK"/>
    <property type="match status" value="2"/>
</dbReference>
<evidence type="ECO:0000256" key="7">
    <source>
        <dbReference type="ARBA" id="ARBA00022729"/>
    </source>
</evidence>
<reference evidence="20 21" key="1">
    <citation type="submission" date="2020-12" db="EMBL/GenBank/DDBJ databases">
        <title>Concerted genomic and epigenomic changes stabilize Arabidopsis allopolyploids.</title>
        <authorList>
            <person name="Chen Z."/>
        </authorList>
    </citation>
    <scope>NUCLEOTIDE SEQUENCE [LARGE SCALE GENOMIC DNA]</scope>
    <source>
        <strain evidence="20">Allo738</strain>
        <tissue evidence="20">Leaf</tissue>
    </source>
</reference>
<name>A0A8T2CAW0_9BRAS</name>
<evidence type="ECO:0000256" key="14">
    <source>
        <dbReference type="ARBA" id="ARBA00023170"/>
    </source>
</evidence>
<protein>
    <submittedName>
        <fullName evidence="20">Leucine-rich repeat</fullName>
    </submittedName>
</protein>
<dbReference type="EMBL" id="JAEFBK010000006">
    <property type="protein sequence ID" value="KAG7594903.1"/>
    <property type="molecule type" value="Genomic_DNA"/>
</dbReference>
<dbReference type="Proteomes" id="UP000694240">
    <property type="component" value="Chromosome 6"/>
</dbReference>
<proteinExistence type="predicted"/>
<keyword evidence="8" id="KW-0677">Repeat</keyword>
<feature type="domain" description="Protein kinase" evidence="19">
    <location>
        <begin position="1457"/>
        <end position="1730"/>
    </location>
</feature>
<feature type="transmembrane region" description="Helical" evidence="17">
    <location>
        <begin position="506"/>
        <end position="530"/>
    </location>
</feature>
<feature type="domain" description="Protein kinase" evidence="19">
    <location>
        <begin position="578"/>
        <end position="851"/>
    </location>
</feature>
<dbReference type="InterPro" id="IPR024788">
    <property type="entry name" value="Malectin-like_Carb-bd_dom"/>
</dbReference>
<comment type="caution">
    <text evidence="20">The sequence shown here is derived from an EMBL/GenBank/DDBJ whole genome shotgun (WGS) entry which is preliminary data.</text>
</comment>
<dbReference type="PANTHER" id="PTHR45631:SF86">
    <property type="entry name" value="LEUCINE-RICH REPEAT PROTEIN KINASE FAMILY PROTEIN"/>
    <property type="match status" value="1"/>
</dbReference>
<evidence type="ECO:0000259" key="19">
    <source>
        <dbReference type="PROSITE" id="PS50011"/>
    </source>
</evidence>
<sequence>MERYCVLVAIFLLILHIVQAQDQTGFISVDCGLPSRESPYNEAKTGLTYTSDADLVNSGKTGRIAKEFEQLADKPTLTLRYFPDGVRNCYSLNVTRDTNYLIKATFVYGNYDGLNVGPNFDLYFGPNLWTTVSSNDTIKEIIHVTKSNSLQVCLVKTGISIPFINVLELRPMKKNMYVTQGGSLNYLFRVYISNSSSRIRFPDDVYDRKWYPYFDNSWTQVTTTLNVNTSLTYELPQGVMAKAATPQKANATLNITWTVEPPTTQFYTYMHFAELQTLKANDTREFNVTLNGIYTYGPYSPKPLKTETIYDRGPEECDGGACLLQVVKTLKSTLPPLLNAIEAFTVIDFPQMETNGDDVDAIKNVQDTYGLSRVSWQGDPCVPKQFLWDGLNCNNSDNSTPPIITSLDLSSSGLTGIITQAIQNLTNLQELDLSDNNLTGEIPKFLGDIKSLLVINLSGNNLSGSVPPSLLQKKGMKLNVEGNPHLLCTADSCVKKGEDGHKKKSVIVPVVASIASIAVLIGALVLFFILRKKKSPKVEGPSPSYMQASDGRSPRSSEPAIVTKNRRFTYSQVAIMTNNFQRILGKGGFGMVYHGFVNGTEQVAVKILSHSSSQGYKQFKAEVELLLRVHHKNLVGLVGYCDEGENLALIYEYMANGDLKEHMSGTRNRFILNWGTRLKIVVESAQGLEYLHNGCKPPMVHRDVKTTNILLEEHYQAKLADFGLSRSFPIEGETHVSTVVAGTPGYLDPEYYRTNWLTEKSDVYSFGIVLLEIITNQPVIDQSREKPHIAEWVGLMLTKGDINSIMDPSLNDDYDSGSVWKAVELAMSCLNPSSTKRPAMSQVVIELNECMPSENSRGGASRDMDSKSSIEVSLTFDTELSPTARRTMKRRCVFVAIFVLIFHLVQAQNQTGFISVDCGLSPPESPYNAPQTGLTYTSDAGLINSGKTGRIAKELEPFVDKPSLTMRYFPDGLRNCYNLNVTRDTNYLIKATFVYGNYDGLNVDPNFDVYFGPNLWTTVSSNDTTEEIIHVTKFNSLQICLVKTGISTPFINVLELRPLKKNVYATQSGSLKYLFRVYMSNSSRRIRFPDDVYDRKWYPVFQNSWAQVTTNLNLNISTIYYELPQGVMATAATPLNANATLNITWTIEPPTTPFYSYIHFAELQSLRANDTREFNVTLNGEYTFGPYSPKPLKTETLQDLSPEQCTGGACILQLVKTLKSTLPPLLNAIEAFTVIDFPQMETNEDDVTGINNVENTYGLNRISWQGDPCVPKQFLWDGLNCNNSDISTPPIITSLDLSSSGLTGVITQGFQNLTHLQYLDLSDNNLTGEIPKFLADIQSLLVINLSGNNLTGSVPFSLLQKKGLKLNVQGNPHLLCTDGLCANKGDGHKKKSIIVPVVASIASIAGLIGALVLLFILKKKTPLKFEALDRRSPRSAEPAILTKNKRFTYSEVMIMTNNFQRVLGKGGFGIVYHGFVNGTEQVAVKILSHSSSQGYKQFKAEVELLLRVHHKNLVGLVGYCDEGENLVLIYEYMANGDLKEHMSETRNHFISNWGTRLKIVVESAQGLEYLHNGCKPPMVHRDIKTTNILLNEQFDAKLADFGLSRSFPIEGETHVSTAVAGTPGYLDPEYYRTNWLTEKSDVYSFGVVLLEIITNQPVIDQRREKPHISEWVGKMLTKGDIKNIMDPSLNGDYDSTSVWKAVELAMCCLNPSSARRPTMSQVVIELNECLESENSRGGATRDMDSKSSIEVSLTFGTEVNPMAR</sequence>
<keyword evidence="13 17" id="KW-0472">Membrane</keyword>
<keyword evidence="10" id="KW-0418">Kinase</keyword>
<dbReference type="PROSITE" id="PS00108">
    <property type="entry name" value="PROTEIN_KINASE_ST"/>
    <property type="match status" value="2"/>
</dbReference>
<feature type="transmembrane region" description="Helical" evidence="17">
    <location>
        <begin position="892"/>
        <end position="908"/>
    </location>
</feature>
<keyword evidence="14" id="KW-0675">Receptor</keyword>
<dbReference type="FunFam" id="1.10.510.10:FF:000146">
    <property type="entry name" value="LRR receptor-like serine/threonine-protein kinase IOS1"/>
    <property type="match status" value="2"/>
</dbReference>
<dbReference type="FunFam" id="3.80.10.10:FF:000129">
    <property type="entry name" value="Leucine-rich repeat receptor-like kinase"/>
    <property type="match status" value="2"/>
</dbReference>
<keyword evidence="3" id="KW-0597">Phosphoprotein</keyword>
<comment type="subcellular location">
    <subcellularLocation>
        <location evidence="1">Membrane</location>
        <topology evidence="1">Single-pass membrane protein</topology>
    </subcellularLocation>
</comment>
<dbReference type="PROSITE" id="PS51450">
    <property type="entry name" value="LRR"/>
    <property type="match status" value="1"/>
</dbReference>
<organism evidence="20 21">
    <name type="scientific">Arabidopsis thaliana x Arabidopsis arenosa</name>
    <dbReference type="NCBI Taxonomy" id="1240361"/>
    <lineage>
        <taxon>Eukaryota</taxon>
        <taxon>Viridiplantae</taxon>
        <taxon>Streptophyta</taxon>
        <taxon>Embryophyta</taxon>
        <taxon>Tracheophyta</taxon>
        <taxon>Spermatophyta</taxon>
        <taxon>Magnoliopsida</taxon>
        <taxon>eudicotyledons</taxon>
        <taxon>Gunneridae</taxon>
        <taxon>Pentapetalae</taxon>
        <taxon>rosids</taxon>
        <taxon>malvids</taxon>
        <taxon>Brassicales</taxon>
        <taxon>Brassicaceae</taxon>
        <taxon>Camelineae</taxon>
        <taxon>Arabidopsis</taxon>
    </lineage>
</organism>
<keyword evidence="7 18" id="KW-0732">Signal</keyword>
<keyword evidence="6 17" id="KW-0812">Transmembrane</keyword>
<evidence type="ECO:0000256" key="16">
    <source>
        <dbReference type="SAM" id="MobiDB-lite"/>
    </source>
</evidence>
<feature type="binding site" evidence="15">
    <location>
        <position position="1485"/>
    </location>
    <ligand>
        <name>ATP</name>
        <dbReference type="ChEBI" id="CHEBI:30616"/>
    </ligand>
</feature>
<dbReference type="Pfam" id="PF00069">
    <property type="entry name" value="Pkinase"/>
    <property type="match status" value="2"/>
</dbReference>
<keyword evidence="12 17" id="KW-1133">Transmembrane helix</keyword>
<feature type="chain" id="PRO_5035811269" evidence="18">
    <location>
        <begin position="21"/>
        <end position="1764"/>
    </location>
</feature>
<evidence type="ECO:0000256" key="10">
    <source>
        <dbReference type="ARBA" id="ARBA00022777"/>
    </source>
</evidence>
<evidence type="ECO:0000256" key="3">
    <source>
        <dbReference type="ARBA" id="ARBA00022553"/>
    </source>
</evidence>
<evidence type="ECO:0000256" key="12">
    <source>
        <dbReference type="ARBA" id="ARBA00022989"/>
    </source>
</evidence>
<evidence type="ECO:0000256" key="17">
    <source>
        <dbReference type="SAM" id="Phobius"/>
    </source>
</evidence>
<evidence type="ECO:0000313" key="20">
    <source>
        <dbReference type="EMBL" id="KAG7594903.1"/>
    </source>
</evidence>
<dbReference type="Pfam" id="PF13855">
    <property type="entry name" value="LRR_8"/>
    <property type="match status" value="2"/>
</dbReference>
<evidence type="ECO:0000313" key="21">
    <source>
        <dbReference type="Proteomes" id="UP000694240"/>
    </source>
</evidence>
<dbReference type="InterPro" id="IPR000719">
    <property type="entry name" value="Prot_kinase_dom"/>
</dbReference>
<evidence type="ECO:0000256" key="8">
    <source>
        <dbReference type="ARBA" id="ARBA00022737"/>
    </source>
</evidence>
<evidence type="ECO:0000256" key="6">
    <source>
        <dbReference type="ARBA" id="ARBA00022692"/>
    </source>
</evidence>
<feature type="signal peptide" evidence="18">
    <location>
        <begin position="1"/>
        <end position="20"/>
    </location>
</feature>
<gene>
    <name evidence="20" type="ORF">ISN45_Aa01g036270</name>
</gene>
<evidence type="ECO:0000256" key="5">
    <source>
        <dbReference type="ARBA" id="ARBA00022679"/>
    </source>
</evidence>
<keyword evidence="21" id="KW-1185">Reference proteome</keyword>
<evidence type="ECO:0000256" key="9">
    <source>
        <dbReference type="ARBA" id="ARBA00022741"/>
    </source>
</evidence>
<feature type="transmembrane region" description="Helical" evidence="17">
    <location>
        <begin position="1393"/>
        <end position="1417"/>
    </location>
</feature>
<keyword evidence="2" id="KW-0723">Serine/threonine-protein kinase</keyword>
<evidence type="ECO:0000256" key="11">
    <source>
        <dbReference type="ARBA" id="ARBA00022840"/>
    </source>
</evidence>